<proteinExistence type="predicted"/>
<dbReference type="RefSeq" id="WP_274190044.1">
    <property type="nucleotide sequence ID" value="NZ_BAABHN010000052.1"/>
</dbReference>
<dbReference type="Proteomes" id="UP001595909">
    <property type="component" value="Unassembled WGS sequence"/>
</dbReference>
<evidence type="ECO:0000256" key="1">
    <source>
        <dbReference type="SAM" id="MobiDB-lite"/>
    </source>
</evidence>
<dbReference type="EMBL" id="JBHSIM010000052">
    <property type="protein sequence ID" value="MFC4836036.1"/>
    <property type="molecule type" value="Genomic_DNA"/>
</dbReference>
<keyword evidence="3" id="KW-1185">Reference proteome</keyword>
<feature type="compositionally biased region" description="Low complexity" evidence="1">
    <location>
        <begin position="182"/>
        <end position="199"/>
    </location>
</feature>
<reference evidence="3" key="1">
    <citation type="journal article" date="2019" name="Int. J. Syst. Evol. Microbiol.">
        <title>The Global Catalogue of Microorganisms (GCM) 10K type strain sequencing project: providing services to taxonomists for standard genome sequencing and annotation.</title>
        <authorList>
            <consortium name="The Broad Institute Genomics Platform"/>
            <consortium name="The Broad Institute Genome Sequencing Center for Infectious Disease"/>
            <person name="Wu L."/>
            <person name="Ma J."/>
        </authorList>
    </citation>
    <scope>NUCLEOTIDE SEQUENCE [LARGE SCALE GENOMIC DNA]</scope>
    <source>
        <strain evidence="3">CCUG 50347</strain>
    </source>
</reference>
<feature type="region of interest" description="Disordered" evidence="1">
    <location>
        <begin position="165"/>
        <end position="357"/>
    </location>
</feature>
<evidence type="ECO:0000313" key="3">
    <source>
        <dbReference type="Proteomes" id="UP001595909"/>
    </source>
</evidence>
<protein>
    <submittedName>
        <fullName evidence="2">Uncharacterized protein</fullName>
    </submittedName>
</protein>
<name>A0ABV9RP78_9PSEU</name>
<evidence type="ECO:0000313" key="2">
    <source>
        <dbReference type="EMBL" id="MFC4836036.1"/>
    </source>
</evidence>
<accession>A0ABV9RP78</accession>
<feature type="compositionally biased region" description="Gly residues" evidence="1">
    <location>
        <begin position="165"/>
        <end position="176"/>
    </location>
</feature>
<gene>
    <name evidence="2" type="ORF">ACFPEL_26760</name>
</gene>
<feature type="compositionally biased region" description="Basic and acidic residues" evidence="1">
    <location>
        <begin position="225"/>
        <end position="285"/>
    </location>
</feature>
<sequence length="357" mass="38834">MPPGPETTDETDEELPTSLEDAADLLYGVGREEFIGVRDALVKQVRAAGDRELATEIGGLRKPSVAAWVANRLAREYPDEVEGLEELGGSLREAQEKLEGDALRQLSRQRHGLINALVERGRRIAREEAVRLGDPAVRELEKTIGAALADPAAARALAGGQLAGGMEAGPGLGDGGISAALGGPASGARSARTARPSRPSTRRPDRRPPRAPRTGDATAPGPEEPIDRDGEDRARAEQEERQQEQRQREERERREREERERAEQAARESRERADEAAELARRAAEEADTATGEAEDADAAVSDLRARLEAAEETRRSAWDAADAAARKRDARRREADRAREDAESAERHVRTLGVQS</sequence>
<feature type="compositionally biased region" description="Basic and acidic residues" evidence="1">
    <location>
        <begin position="325"/>
        <end position="350"/>
    </location>
</feature>
<organism evidence="2 3">
    <name type="scientific">Actinomycetospora chibensis</name>
    <dbReference type="NCBI Taxonomy" id="663606"/>
    <lineage>
        <taxon>Bacteria</taxon>
        <taxon>Bacillati</taxon>
        <taxon>Actinomycetota</taxon>
        <taxon>Actinomycetes</taxon>
        <taxon>Pseudonocardiales</taxon>
        <taxon>Pseudonocardiaceae</taxon>
        <taxon>Actinomycetospora</taxon>
    </lineage>
</organism>
<feature type="compositionally biased region" description="Basic and acidic residues" evidence="1">
    <location>
        <begin position="304"/>
        <end position="318"/>
    </location>
</feature>
<comment type="caution">
    <text evidence="2">The sequence shown here is derived from an EMBL/GenBank/DDBJ whole genome shotgun (WGS) entry which is preliminary data.</text>
</comment>